<feature type="compositionally biased region" description="Low complexity" evidence="1">
    <location>
        <begin position="73"/>
        <end position="112"/>
    </location>
</feature>
<accession>A0A9P8GIV2</accession>
<proteinExistence type="predicted"/>
<evidence type="ECO:0000313" key="2">
    <source>
        <dbReference type="EMBL" id="KAH0224577.1"/>
    </source>
</evidence>
<sequence>MSNFSWRPPSVPFEAQTRDGSPFTVWHVCMICQQPRSARYHSEHPVDPTLAVSPPQSVCRRCASKSSSLPLPLLLPSPQISSPQPSTPQILAPQSPPLQSAAPQASTTQSAPSPIPALQPEVRNIPFRYVKPFAPNPQHIEPPPESAPSVGPTITSPPTIEIMPPRQPSYDEYLVIKRENARTWSDAPSRAYYPPSAQDYPRASRGHLAPARDVYAAPRQGYPASYRDYPASTQDNHAPIRDYPAPVKEYPAPTRDTPPPFQGYPSTVSSRPAPIQEYPLPFRERPLPLANDKPIKRRVSFSGEDEVATLPPDLPSDRDGRSMQGLSRMHLQPPNLSGMSSVHEDYVYEKQRNRTYVDPAERPYVPEPKWTPLSESPARELPLVEESYAHGPYRAENSPTPSMQVHVDKDDFVLDKGSEPRKAPRQYESRPLKQEDRTWTRYVTVKEYRDEKGPFVEVEEKFVFDD</sequence>
<gene>
    <name evidence="2" type="ORF">KCV03_g3465</name>
</gene>
<comment type="caution">
    <text evidence="2">The sequence shown here is derived from an EMBL/GenBank/DDBJ whole genome shotgun (WGS) entry which is preliminary data.</text>
</comment>
<feature type="region of interest" description="Disordered" evidence="1">
    <location>
        <begin position="73"/>
        <end position="118"/>
    </location>
</feature>
<protein>
    <submittedName>
        <fullName evidence="2">Uncharacterized protein</fullName>
    </submittedName>
</protein>
<reference evidence="2" key="1">
    <citation type="journal article" date="2021" name="J Fungi (Basel)">
        <title>Virulence traits and population genomics of the black yeast Aureobasidium melanogenum.</title>
        <authorList>
            <person name="Cernosa A."/>
            <person name="Sun X."/>
            <person name="Gostincar C."/>
            <person name="Fang C."/>
            <person name="Gunde-Cimerman N."/>
            <person name="Song Z."/>
        </authorList>
    </citation>
    <scope>NUCLEOTIDE SEQUENCE</scope>
    <source>
        <strain evidence="2">EXF-8016</strain>
    </source>
</reference>
<evidence type="ECO:0000256" key="1">
    <source>
        <dbReference type="SAM" id="MobiDB-lite"/>
    </source>
</evidence>
<feature type="region of interest" description="Disordered" evidence="1">
    <location>
        <begin position="300"/>
        <end position="340"/>
    </location>
</feature>
<reference evidence="2" key="2">
    <citation type="submission" date="2021-08" db="EMBL/GenBank/DDBJ databases">
        <authorList>
            <person name="Gostincar C."/>
            <person name="Sun X."/>
            <person name="Song Z."/>
            <person name="Gunde-Cimerman N."/>
        </authorList>
    </citation>
    <scope>NUCLEOTIDE SEQUENCE</scope>
    <source>
        <strain evidence="2">EXF-8016</strain>
    </source>
</reference>
<feature type="compositionally biased region" description="Basic and acidic residues" evidence="1">
    <location>
        <begin position="406"/>
        <end position="433"/>
    </location>
</feature>
<organism evidence="2 3">
    <name type="scientific">Aureobasidium melanogenum</name>
    <name type="common">Aureobasidium pullulans var. melanogenum</name>
    <dbReference type="NCBI Taxonomy" id="46634"/>
    <lineage>
        <taxon>Eukaryota</taxon>
        <taxon>Fungi</taxon>
        <taxon>Dikarya</taxon>
        <taxon>Ascomycota</taxon>
        <taxon>Pezizomycotina</taxon>
        <taxon>Dothideomycetes</taxon>
        <taxon>Dothideomycetidae</taxon>
        <taxon>Dothideales</taxon>
        <taxon>Saccotheciaceae</taxon>
        <taxon>Aureobasidium</taxon>
    </lineage>
</organism>
<dbReference type="OrthoDB" id="3921614at2759"/>
<feature type="region of interest" description="Disordered" evidence="1">
    <location>
        <begin position="251"/>
        <end position="273"/>
    </location>
</feature>
<feature type="non-terminal residue" evidence="2">
    <location>
        <position position="466"/>
    </location>
</feature>
<name>A0A9P8GIV2_AURME</name>
<feature type="region of interest" description="Disordered" evidence="1">
    <location>
        <begin position="389"/>
        <end position="433"/>
    </location>
</feature>
<dbReference type="EMBL" id="JAHFYH010000018">
    <property type="protein sequence ID" value="KAH0224577.1"/>
    <property type="molecule type" value="Genomic_DNA"/>
</dbReference>
<dbReference type="Proteomes" id="UP000767238">
    <property type="component" value="Unassembled WGS sequence"/>
</dbReference>
<evidence type="ECO:0000313" key="3">
    <source>
        <dbReference type="Proteomes" id="UP000767238"/>
    </source>
</evidence>
<feature type="region of interest" description="Disordered" evidence="1">
    <location>
        <begin position="133"/>
        <end position="166"/>
    </location>
</feature>
<dbReference type="AlphaFoldDB" id="A0A9P8GIV2"/>